<protein>
    <recommendedName>
        <fullName evidence="3">D-alanyl-D-alanine carboxypeptidase</fullName>
    </recommendedName>
</protein>
<proteinExistence type="predicted"/>
<comment type="caution">
    <text evidence="1">The sequence shown here is derived from an EMBL/GenBank/DDBJ whole genome shotgun (WGS) entry which is preliminary data.</text>
</comment>
<accession>A0A7W0HVA6</accession>
<organism evidence="1 2">
    <name type="scientific">Nonomuraea soli</name>
    <dbReference type="NCBI Taxonomy" id="1032476"/>
    <lineage>
        <taxon>Bacteria</taxon>
        <taxon>Bacillati</taxon>
        <taxon>Actinomycetota</taxon>
        <taxon>Actinomycetes</taxon>
        <taxon>Streptosporangiales</taxon>
        <taxon>Streptosporangiaceae</taxon>
        <taxon>Nonomuraea</taxon>
    </lineage>
</organism>
<gene>
    <name evidence="1" type="ORF">HNR30_008346</name>
</gene>
<reference evidence="1 2" key="1">
    <citation type="submission" date="2020-07" db="EMBL/GenBank/DDBJ databases">
        <title>Genomic Encyclopedia of Type Strains, Phase IV (KMG-IV): sequencing the most valuable type-strain genomes for metagenomic binning, comparative biology and taxonomic classification.</title>
        <authorList>
            <person name="Goeker M."/>
        </authorList>
    </citation>
    <scope>NUCLEOTIDE SEQUENCE [LARGE SCALE GENOMIC DNA]</scope>
    <source>
        <strain evidence="1 2">DSM 45533</strain>
    </source>
</reference>
<name>A0A7W0HVA6_9ACTN</name>
<evidence type="ECO:0000313" key="2">
    <source>
        <dbReference type="Proteomes" id="UP000530928"/>
    </source>
</evidence>
<keyword evidence="2" id="KW-1185">Reference proteome</keyword>
<dbReference type="Proteomes" id="UP000530928">
    <property type="component" value="Unassembled WGS sequence"/>
</dbReference>
<dbReference type="EMBL" id="JACDUR010000010">
    <property type="protein sequence ID" value="MBA2896950.1"/>
    <property type="molecule type" value="Genomic_DNA"/>
</dbReference>
<dbReference type="AlphaFoldDB" id="A0A7W0HVA6"/>
<evidence type="ECO:0000313" key="1">
    <source>
        <dbReference type="EMBL" id="MBA2896950.1"/>
    </source>
</evidence>
<dbReference type="RefSeq" id="WP_181615682.1">
    <property type="nucleotide sequence ID" value="NZ_BAABAM010000010.1"/>
</dbReference>
<evidence type="ECO:0008006" key="3">
    <source>
        <dbReference type="Google" id="ProtNLM"/>
    </source>
</evidence>
<sequence length="132" mass="12955">MTLSLTTQDKSTLRTAAYGAVALVAAAGAAGSPHKMATAGTLALTAATGPVGHVLAARSNDIHLYGKAVAHLADQVLPALSATMDLLGRQNPAEAGNFRGAVLVAIEAASRGVSNPSVAAMAGKIVAALDAA</sequence>